<keyword evidence="6 8" id="KW-0472">Membrane</keyword>
<dbReference type="GO" id="GO:0005737">
    <property type="term" value="C:cytoplasm"/>
    <property type="evidence" value="ECO:0007669"/>
    <property type="project" value="TreeGrafter"/>
</dbReference>
<evidence type="ECO:0000256" key="3">
    <source>
        <dbReference type="ARBA" id="ARBA00022475"/>
    </source>
</evidence>
<feature type="transmembrane region" description="Helical" evidence="8">
    <location>
        <begin position="34"/>
        <end position="53"/>
    </location>
</feature>
<dbReference type="PANTHER" id="PTHR11923:SF104">
    <property type="entry name" value="FI07620P"/>
    <property type="match status" value="1"/>
</dbReference>
<dbReference type="PANTHER" id="PTHR11923">
    <property type="entry name" value="SCAVENGER RECEPTOR CLASS B TYPE-1 SR-B1"/>
    <property type="match status" value="1"/>
</dbReference>
<comment type="similarity">
    <text evidence="2">Belongs to the CD36 family.</text>
</comment>
<sequence length="561" mass="63953">MVVGAKKTLQQVPSKGRISIMKIQNFTVQKKQSVVKVVYGTLLAILALVSVVIDPVKIFTNWYLDIQEGKFIFKMWENPTYQLFSEVYVFNYTNVDQYLKGSDKTLKLQEIGPFRFQEFRTNRNLTVDREAGVMRMRPNIDLQFLQEESIAHYKDVHVTMPNIALIAISTLMADRLGYFANAGAYYSISALGSTLFRNMTAEELLWGYSDPIVSIANKLLPGWIDFEKIGILDRFYVKRPDTAEVEIGDESRKFSLNSWNESPGLVEQGYTNPNTSIPCNRIKGSYEGLMLPPMISKDVVIPIFRKQACRIYPFSFVDEMKGEYGFNFYRFQLQESAFNKTSEYACKCTKNCLPDGFVDVSNCYYGFPIALSKPHYVDVDAQQQTYFEGMNPEPEKYYSQLDVEPTIGVPLALSINVQINVAVRTSPGNPITKPVKDKVLPIMRISLYCKEAPPEVIQLLRLRFVIAPPVVLTVQILLFIIGTFFAIQGAYRMWKPTYKIIQQQEKPKVRRKSSERRRSSIILNMSDNSAFKDDDDLAKEAVSLLAITEEDGDLPDLLADS</sequence>
<gene>
    <name evidence="9" type="ORF">RR46_03884</name>
</gene>
<evidence type="ECO:0000256" key="2">
    <source>
        <dbReference type="ARBA" id="ARBA00010532"/>
    </source>
</evidence>
<proteinExistence type="inferred from homology"/>
<evidence type="ECO:0000256" key="7">
    <source>
        <dbReference type="ARBA" id="ARBA00023180"/>
    </source>
</evidence>
<organism evidence="9 10">
    <name type="scientific">Papilio xuthus</name>
    <name type="common">Asian swallowtail butterfly</name>
    <dbReference type="NCBI Taxonomy" id="66420"/>
    <lineage>
        <taxon>Eukaryota</taxon>
        <taxon>Metazoa</taxon>
        <taxon>Ecdysozoa</taxon>
        <taxon>Arthropoda</taxon>
        <taxon>Hexapoda</taxon>
        <taxon>Insecta</taxon>
        <taxon>Pterygota</taxon>
        <taxon>Neoptera</taxon>
        <taxon>Endopterygota</taxon>
        <taxon>Lepidoptera</taxon>
        <taxon>Glossata</taxon>
        <taxon>Ditrysia</taxon>
        <taxon>Papilionoidea</taxon>
        <taxon>Papilionidae</taxon>
        <taxon>Papilioninae</taxon>
        <taxon>Papilio</taxon>
    </lineage>
</organism>
<dbReference type="GO" id="GO:0005044">
    <property type="term" value="F:scavenger receptor activity"/>
    <property type="evidence" value="ECO:0007669"/>
    <property type="project" value="TreeGrafter"/>
</dbReference>
<dbReference type="Proteomes" id="UP000053268">
    <property type="component" value="Unassembled WGS sequence"/>
</dbReference>
<protein>
    <submittedName>
        <fullName evidence="9">Scavenger receptor class B member 1</fullName>
    </submittedName>
</protein>
<keyword evidence="5 8" id="KW-1133">Transmembrane helix</keyword>
<dbReference type="PRINTS" id="PR01609">
    <property type="entry name" value="CD36FAMILY"/>
</dbReference>
<evidence type="ECO:0000256" key="6">
    <source>
        <dbReference type="ARBA" id="ARBA00023136"/>
    </source>
</evidence>
<evidence type="ECO:0000256" key="8">
    <source>
        <dbReference type="SAM" id="Phobius"/>
    </source>
</evidence>
<dbReference type="AlphaFoldDB" id="A0A194Q3D1"/>
<keyword evidence="7" id="KW-0325">Glycoprotein</keyword>
<keyword evidence="9" id="KW-0675">Receptor</keyword>
<feature type="transmembrane region" description="Helical" evidence="8">
    <location>
        <begin position="464"/>
        <end position="487"/>
    </location>
</feature>
<evidence type="ECO:0000256" key="4">
    <source>
        <dbReference type="ARBA" id="ARBA00022692"/>
    </source>
</evidence>
<keyword evidence="10" id="KW-1185">Reference proteome</keyword>
<evidence type="ECO:0000256" key="1">
    <source>
        <dbReference type="ARBA" id="ARBA00004236"/>
    </source>
</evidence>
<dbReference type="GO" id="GO:0005886">
    <property type="term" value="C:plasma membrane"/>
    <property type="evidence" value="ECO:0007669"/>
    <property type="project" value="UniProtKB-SubCell"/>
</dbReference>
<evidence type="ECO:0000313" key="9">
    <source>
        <dbReference type="EMBL" id="KPI99519.1"/>
    </source>
</evidence>
<dbReference type="EMBL" id="KQ459579">
    <property type="protein sequence ID" value="KPI99519.1"/>
    <property type="molecule type" value="Genomic_DNA"/>
</dbReference>
<evidence type="ECO:0000313" key="10">
    <source>
        <dbReference type="Proteomes" id="UP000053268"/>
    </source>
</evidence>
<accession>A0A194Q3D1</accession>
<keyword evidence="4 8" id="KW-0812">Transmembrane</keyword>
<dbReference type="InterPro" id="IPR002159">
    <property type="entry name" value="CD36_fam"/>
</dbReference>
<reference evidence="9 10" key="1">
    <citation type="journal article" date="2015" name="Nat. Commun.">
        <title>Outbred genome sequencing and CRISPR/Cas9 gene editing in butterflies.</title>
        <authorList>
            <person name="Li X."/>
            <person name="Fan D."/>
            <person name="Zhang W."/>
            <person name="Liu G."/>
            <person name="Zhang L."/>
            <person name="Zhao L."/>
            <person name="Fang X."/>
            <person name="Chen L."/>
            <person name="Dong Y."/>
            <person name="Chen Y."/>
            <person name="Ding Y."/>
            <person name="Zhao R."/>
            <person name="Feng M."/>
            <person name="Zhu Y."/>
            <person name="Feng Y."/>
            <person name="Jiang X."/>
            <person name="Zhu D."/>
            <person name="Xiang H."/>
            <person name="Feng X."/>
            <person name="Li S."/>
            <person name="Wang J."/>
            <person name="Zhang G."/>
            <person name="Kronforst M.R."/>
            <person name="Wang W."/>
        </authorList>
    </citation>
    <scope>NUCLEOTIDE SEQUENCE [LARGE SCALE GENOMIC DNA]</scope>
    <source>
        <strain evidence="9">Ya'a_city_454_Px</strain>
        <tissue evidence="9">Whole body</tissue>
    </source>
</reference>
<dbReference type="Pfam" id="PF01130">
    <property type="entry name" value="CD36"/>
    <property type="match status" value="1"/>
</dbReference>
<name>A0A194Q3D1_PAPXU</name>
<keyword evidence="3" id="KW-1003">Cell membrane</keyword>
<evidence type="ECO:0000256" key="5">
    <source>
        <dbReference type="ARBA" id="ARBA00022989"/>
    </source>
</evidence>
<comment type="subcellular location">
    <subcellularLocation>
        <location evidence="1">Cell membrane</location>
    </subcellularLocation>
</comment>
<dbReference type="STRING" id="66420.A0A194Q3D1"/>